<evidence type="ECO:0000313" key="4">
    <source>
        <dbReference type="EMBL" id="OLL25003.1"/>
    </source>
</evidence>
<dbReference type="Proteomes" id="UP000186594">
    <property type="component" value="Unassembled WGS sequence"/>
</dbReference>
<proteinExistence type="predicted"/>
<dbReference type="OrthoDB" id="5377952at2759"/>
<gene>
    <name evidence="4" type="ORF">NEOLI_000109</name>
</gene>
<accession>A0A1U7LQZ9</accession>
<feature type="region of interest" description="Disordered" evidence="2">
    <location>
        <begin position="1"/>
        <end position="21"/>
    </location>
</feature>
<feature type="compositionally biased region" description="Basic residues" evidence="2">
    <location>
        <begin position="44"/>
        <end position="59"/>
    </location>
</feature>
<feature type="domain" description="Inner kinetochore subunit AME1" evidence="3">
    <location>
        <begin position="269"/>
        <end position="439"/>
    </location>
</feature>
<evidence type="ECO:0000259" key="3">
    <source>
        <dbReference type="Pfam" id="PF20994"/>
    </source>
</evidence>
<keyword evidence="1" id="KW-0175">Coiled coil</keyword>
<feature type="compositionally biased region" description="Polar residues" evidence="2">
    <location>
        <begin position="165"/>
        <end position="189"/>
    </location>
</feature>
<feature type="compositionally biased region" description="Basic and acidic residues" evidence="2">
    <location>
        <begin position="257"/>
        <end position="267"/>
    </location>
</feature>
<dbReference type="Pfam" id="PF20994">
    <property type="entry name" value="CENPU"/>
    <property type="match status" value="1"/>
</dbReference>
<dbReference type="STRING" id="1198029.A0A1U7LQZ9"/>
<dbReference type="InterPro" id="IPR048743">
    <property type="entry name" value="AME1"/>
</dbReference>
<feature type="compositionally biased region" description="Basic and acidic residues" evidence="2">
    <location>
        <begin position="68"/>
        <end position="77"/>
    </location>
</feature>
<feature type="compositionally biased region" description="Basic residues" evidence="2">
    <location>
        <begin position="247"/>
        <end position="256"/>
    </location>
</feature>
<feature type="compositionally biased region" description="Polar residues" evidence="2">
    <location>
        <begin position="140"/>
        <end position="157"/>
    </location>
</feature>
<feature type="coiled-coil region" evidence="1">
    <location>
        <begin position="324"/>
        <end position="372"/>
    </location>
</feature>
<evidence type="ECO:0000256" key="1">
    <source>
        <dbReference type="SAM" id="Coils"/>
    </source>
</evidence>
<comment type="caution">
    <text evidence="4">The sequence shown here is derived from an EMBL/GenBank/DDBJ whole genome shotgun (WGS) entry which is preliminary data.</text>
</comment>
<evidence type="ECO:0000256" key="2">
    <source>
        <dbReference type="SAM" id="MobiDB-lite"/>
    </source>
</evidence>
<feature type="compositionally biased region" description="Basic and acidic residues" evidence="2">
    <location>
        <begin position="84"/>
        <end position="100"/>
    </location>
</feature>
<sequence length="444" mass="50690">MTDPDPAQKQRENGLPDRYQQRLQERLRGAGKYYLPKDVVFKIKPLKKQNGRTPVRKLARQPSPDKYATPKEMDQERPQSLGASKKDPSLSRADPRKGENIFELIQNPPSKQDLTDEIPDSFPKSLQQEHEDEEIIQEIPQSRKSNWNTISTENVETPSFIKGNRSISLGASPQPSIFRSRTSFIPSHRSSQKRRKRAEVEETPEPLSPNPHKQKVMPVTLNEEQPSLHPSETPEIDISQSHQPTPKPRKRRKKTPSKSESDSDEPIHVNVYKTKSGQKHINEIDVVATAISDILASMYDDIDSRQRKILETFEEEIQARLLLMTDTLDQNSSLNAALKRAQKRKSNLKLQLVETKKRIAEVKARKEQVRRRHEADSLKFKEMAEIQSFAEMFEQLKESAVNEGELVGTETLAMALRQNVCGENGLAGQLKAFNGFLEKVDKLL</sequence>
<dbReference type="AlphaFoldDB" id="A0A1U7LQZ9"/>
<reference evidence="4 5" key="1">
    <citation type="submission" date="2016-04" db="EMBL/GenBank/DDBJ databases">
        <title>Evolutionary innovation and constraint leading to complex multicellularity in the Ascomycota.</title>
        <authorList>
            <person name="Cisse O."/>
            <person name="Nguyen A."/>
            <person name="Hewitt D.A."/>
            <person name="Jedd G."/>
            <person name="Stajich J.E."/>
        </authorList>
    </citation>
    <scope>NUCLEOTIDE SEQUENCE [LARGE SCALE GENOMIC DNA]</scope>
    <source>
        <strain evidence="4 5">DAH-3</strain>
    </source>
</reference>
<organism evidence="4 5">
    <name type="scientific">Neolecta irregularis (strain DAH-3)</name>
    <dbReference type="NCBI Taxonomy" id="1198029"/>
    <lineage>
        <taxon>Eukaryota</taxon>
        <taxon>Fungi</taxon>
        <taxon>Dikarya</taxon>
        <taxon>Ascomycota</taxon>
        <taxon>Taphrinomycotina</taxon>
        <taxon>Neolectales</taxon>
        <taxon>Neolectaceae</taxon>
        <taxon>Neolecta</taxon>
    </lineage>
</organism>
<name>A0A1U7LQZ9_NEOID</name>
<keyword evidence="5" id="KW-1185">Reference proteome</keyword>
<dbReference type="EMBL" id="LXFE01000515">
    <property type="protein sequence ID" value="OLL25003.1"/>
    <property type="molecule type" value="Genomic_DNA"/>
</dbReference>
<feature type="region of interest" description="Disordered" evidence="2">
    <location>
        <begin position="43"/>
        <end position="271"/>
    </location>
</feature>
<evidence type="ECO:0000313" key="5">
    <source>
        <dbReference type="Proteomes" id="UP000186594"/>
    </source>
</evidence>
<protein>
    <recommendedName>
        <fullName evidence="3">Inner kinetochore subunit AME1 domain-containing protein</fullName>
    </recommendedName>
</protein>